<dbReference type="InterPro" id="IPR044966">
    <property type="entry name" value="RPH1"/>
</dbReference>
<dbReference type="OMA" id="VFRGWLK"/>
<evidence type="ECO:0000256" key="1">
    <source>
        <dbReference type="SAM" id="Phobius"/>
    </source>
</evidence>
<feature type="signal peptide" evidence="2">
    <location>
        <begin position="1"/>
        <end position="20"/>
    </location>
</feature>
<comment type="caution">
    <text evidence="3">The sequence shown here is derived from an EMBL/GenBank/DDBJ whole genome shotgun (WGS) entry which is preliminary data.</text>
</comment>
<dbReference type="AlphaFoldDB" id="W7TZ94"/>
<dbReference type="PANTHER" id="PTHR36359:SF1">
    <property type="entry name" value="PROTEIN RESISTANCE TO PHYTOPHTHORA 1, CHLOROPLASTIC"/>
    <property type="match status" value="1"/>
</dbReference>
<evidence type="ECO:0000256" key="2">
    <source>
        <dbReference type="SAM" id="SignalP"/>
    </source>
</evidence>
<accession>W7TZ94</accession>
<keyword evidence="1" id="KW-0472">Membrane</keyword>
<evidence type="ECO:0000313" key="3">
    <source>
        <dbReference type="EMBL" id="EWM25734.1"/>
    </source>
</evidence>
<keyword evidence="2" id="KW-0732">Signal</keyword>
<feature type="transmembrane region" description="Helical" evidence="1">
    <location>
        <begin position="6"/>
        <end position="32"/>
    </location>
</feature>
<dbReference type="GO" id="GO:0006952">
    <property type="term" value="P:defense response"/>
    <property type="evidence" value="ECO:0007669"/>
    <property type="project" value="InterPro"/>
</dbReference>
<reference evidence="3 4" key="1">
    <citation type="journal article" date="2014" name="Mol. Plant">
        <title>Chromosome Scale Genome Assembly and Transcriptome Profiling of Nannochloropsis gaditana in Nitrogen Depletion.</title>
        <authorList>
            <person name="Corteggiani Carpinelli E."/>
            <person name="Telatin A."/>
            <person name="Vitulo N."/>
            <person name="Forcato C."/>
            <person name="D'Angelo M."/>
            <person name="Schiavon R."/>
            <person name="Vezzi A."/>
            <person name="Giacometti G.M."/>
            <person name="Morosinotto T."/>
            <person name="Valle G."/>
        </authorList>
    </citation>
    <scope>NUCLEOTIDE SEQUENCE [LARGE SCALE GENOMIC DNA]</scope>
    <source>
        <strain evidence="3 4">B-31</strain>
    </source>
</reference>
<dbReference type="Proteomes" id="UP000019335">
    <property type="component" value="Chromosome 10"/>
</dbReference>
<proteinExistence type="predicted"/>
<feature type="chain" id="PRO_5004901428" evidence="2">
    <location>
        <begin position="21"/>
        <end position="296"/>
    </location>
</feature>
<feature type="transmembrane region" description="Helical" evidence="1">
    <location>
        <begin position="152"/>
        <end position="172"/>
    </location>
</feature>
<evidence type="ECO:0000313" key="4">
    <source>
        <dbReference type="Proteomes" id="UP000019335"/>
    </source>
</evidence>
<dbReference type="PANTHER" id="PTHR36359">
    <property type="entry name" value="PROTEIN RESISTANCE TO PHYTOPHTHORA 1, CHLOROPLASTIC"/>
    <property type="match status" value="1"/>
</dbReference>
<name>W7TZ94_9STRA</name>
<dbReference type="EMBL" id="AZIL01000835">
    <property type="protein sequence ID" value="EWM25734.1"/>
    <property type="molecule type" value="Genomic_DNA"/>
</dbReference>
<keyword evidence="4" id="KW-1185">Reference proteome</keyword>
<feature type="transmembrane region" description="Helical" evidence="1">
    <location>
        <begin position="210"/>
        <end position="228"/>
    </location>
</feature>
<sequence length="296" mass="32572">MSFLVNTLLALCFLFISTFAFVPSTPVSFGFIDRMTPHKARTTALSAVKERTAASGKQEQAQERVGISEDDPMVQRIREDVRRETGVDLDQLLNPSKVVNLEFELINLRNERAAATQGGGKALAKLEAQIEKKETQLATEKRLVMRGWLKNLFLGQSLLAVVLSGVVAYDALPGFEHLPLPIRAFAFWSFWMFTIPSLRARRPGAVEKKALDVAFLLTPVVSLGMPFLTQDVPTIWWANAVATGVSYGYAFAFQGKGERGEGEDGGSEEDETLPGPLKAALKALDWGSGRERGVRK</sequence>
<keyword evidence="1" id="KW-0812">Transmembrane</keyword>
<feature type="transmembrane region" description="Helical" evidence="1">
    <location>
        <begin position="178"/>
        <end position="198"/>
    </location>
</feature>
<feature type="transmembrane region" description="Helical" evidence="1">
    <location>
        <begin position="234"/>
        <end position="253"/>
    </location>
</feature>
<keyword evidence="1" id="KW-1133">Transmembrane helix</keyword>
<protein>
    <submittedName>
        <fullName evidence="3">Resistance to phytophthora 1 protein</fullName>
    </submittedName>
</protein>
<gene>
    <name evidence="3" type="ORF">Naga_100087g6</name>
</gene>
<organism evidence="3 4">
    <name type="scientific">Nannochloropsis gaditana</name>
    <dbReference type="NCBI Taxonomy" id="72520"/>
    <lineage>
        <taxon>Eukaryota</taxon>
        <taxon>Sar</taxon>
        <taxon>Stramenopiles</taxon>
        <taxon>Ochrophyta</taxon>
        <taxon>Eustigmatophyceae</taxon>
        <taxon>Eustigmatales</taxon>
        <taxon>Monodopsidaceae</taxon>
        <taxon>Nannochloropsis</taxon>
    </lineage>
</organism>
<dbReference type="OrthoDB" id="424372at2759"/>